<dbReference type="InterPro" id="IPR003439">
    <property type="entry name" value="ABC_transporter-like_ATP-bd"/>
</dbReference>
<dbReference type="CDD" id="cd03214">
    <property type="entry name" value="ABC_Iron-Siderophores_B12_Hemin"/>
    <property type="match status" value="1"/>
</dbReference>
<dbReference type="Gene3D" id="3.40.50.300">
    <property type="entry name" value="P-loop containing nucleotide triphosphate hydrolases"/>
    <property type="match status" value="1"/>
</dbReference>
<dbReference type="PROSITE" id="PS50893">
    <property type="entry name" value="ABC_TRANSPORTER_2"/>
    <property type="match status" value="1"/>
</dbReference>
<dbReference type="SUPFAM" id="SSF52540">
    <property type="entry name" value="P-loop containing nucleoside triphosphate hydrolases"/>
    <property type="match status" value="1"/>
</dbReference>
<comment type="caution">
    <text evidence="7">The sequence shown here is derived from an EMBL/GenBank/DDBJ whole genome shotgun (WGS) entry which is preliminary data.</text>
</comment>
<keyword evidence="2" id="KW-0547">Nucleotide-binding</keyword>
<evidence type="ECO:0000256" key="2">
    <source>
        <dbReference type="ARBA" id="ARBA00022741"/>
    </source>
</evidence>
<keyword evidence="4" id="KW-1278">Translocase</keyword>
<evidence type="ECO:0000256" key="5">
    <source>
        <dbReference type="ARBA" id="ARBA00037066"/>
    </source>
</evidence>
<dbReference type="InterPro" id="IPR027417">
    <property type="entry name" value="P-loop_NTPase"/>
</dbReference>
<evidence type="ECO:0000313" key="8">
    <source>
        <dbReference type="Proteomes" id="UP001165565"/>
    </source>
</evidence>
<dbReference type="PANTHER" id="PTHR42794:SF1">
    <property type="entry name" value="HEMIN IMPORT ATP-BINDING PROTEIN HMUV"/>
    <property type="match status" value="1"/>
</dbReference>
<proteinExistence type="predicted"/>
<protein>
    <submittedName>
        <fullName evidence="7">ATP-binding cassette domain-containing protein</fullName>
    </submittedName>
</protein>
<comment type="function">
    <text evidence="5">Part of the ABC transporter complex HmuTUV involved in hemin import. Responsible for energy coupling to the transport system.</text>
</comment>
<accession>A0AA41Z591</accession>
<dbReference type="AlphaFoldDB" id="A0AA41Z591"/>
<dbReference type="PANTHER" id="PTHR42794">
    <property type="entry name" value="HEMIN IMPORT ATP-BINDING PROTEIN HMUV"/>
    <property type="match status" value="1"/>
</dbReference>
<dbReference type="GO" id="GO:0016887">
    <property type="term" value="F:ATP hydrolysis activity"/>
    <property type="evidence" value="ECO:0007669"/>
    <property type="project" value="InterPro"/>
</dbReference>
<evidence type="ECO:0000256" key="3">
    <source>
        <dbReference type="ARBA" id="ARBA00022840"/>
    </source>
</evidence>
<sequence>MTGIVLDQASWSAGGTPIVAPTSLAFAPDKVNVILGPNGAGKSTLMKIAAGRLRPTGGRVLLDDRDIFAIGAKELALRRAFLSQHVEIDFAITVEEVVLMGRYPHFARAPGHEDRRIVDAALELVGMSARRRQIYPTLSGGEQQRVQLARVLAQVWDDTATPAPRTIFLDEPVASLDIHHQLQILDLIRTLPARRCSIVVTLHDLNLAFDYGDRFVFLRDGQVQAIADDSVDISPNLIRQVFDVSATGHNDHAGKRVLRFHL</sequence>
<keyword evidence="3 7" id="KW-0067">ATP-binding</keyword>
<evidence type="ECO:0000256" key="4">
    <source>
        <dbReference type="ARBA" id="ARBA00022967"/>
    </source>
</evidence>
<dbReference type="Proteomes" id="UP001165565">
    <property type="component" value="Unassembled WGS sequence"/>
</dbReference>
<keyword evidence="8" id="KW-1185">Reference proteome</keyword>
<dbReference type="PROSITE" id="PS00211">
    <property type="entry name" value="ABC_TRANSPORTER_1"/>
    <property type="match status" value="1"/>
</dbReference>
<dbReference type="InterPro" id="IPR017871">
    <property type="entry name" value="ABC_transporter-like_CS"/>
</dbReference>
<dbReference type="GO" id="GO:0005524">
    <property type="term" value="F:ATP binding"/>
    <property type="evidence" value="ECO:0007669"/>
    <property type="project" value="UniProtKB-KW"/>
</dbReference>
<dbReference type="RefSeq" id="WP_265268199.1">
    <property type="nucleotide sequence ID" value="NZ_JANFAV010000002.1"/>
</dbReference>
<keyword evidence="1" id="KW-0813">Transport</keyword>
<reference evidence="7" key="1">
    <citation type="submission" date="2022-06" db="EMBL/GenBank/DDBJ databases">
        <title>Sphingomonas sp. nov. isolated from rhizosphere soil of tomato.</title>
        <authorList>
            <person name="Dong H."/>
            <person name="Gao R."/>
        </authorList>
    </citation>
    <scope>NUCLEOTIDE SEQUENCE</scope>
    <source>
        <strain evidence="7">MMSM24</strain>
    </source>
</reference>
<dbReference type="InterPro" id="IPR003593">
    <property type="entry name" value="AAA+_ATPase"/>
</dbReference>
<feature type="domain" description="ABC transporter" evidence="6">
    <location>
        <begin position="4"/>
        <end position="245"/>
    </location>
</feature>
<dbReference type="Pfam" id="PF00005">
    <property type="entry name" value="ABC_tran"/>
    <property type="match status" value="1"/>
</dbReference>
<organism evidence="7 8">
    <name type="scientific">Sphingomonas lycopersici</name>
    <dbReference type="NCBI Taxonomy" id="2951807"/>
    <lineage>
        <taxon>Bacteria</taxon>
        <taxon>Pseudomonadati</taxon>
        <taxon>Pseudomonadota</taxon>
        <taxon>Alphaproteobacteria</taxon>
        <taxon>Sphingomonadales</taxon>
        <taxon>Sphingomonadaceae</taxon>
        <taxon>Sphingomonas</taxon>
    </lineage>
</organism>
<gene>
    <name evidence="7" type="ORF">NEE01_05660</name>
</gene>
<name>A0AA41Z591_9SPHN</name>
<evidence type="ECO:0000256" key="1">
    <source>
        <dbReference type="ARBA" id="ARBA00022448"/>
    </source>
</evidence>
<dbReference type="SMART" id="SM00382">
    <property type="entry name" value="AAA"/>
    <property type="match status" value="1"/>
</dbReference>
<dbReference type="EMBL" id="JANFAV010000002">
    <property type="protein sequence ID" value="MCW6534270.1"/>
    <property type="molecule type" value="Genomic_DNA"/>
</dbReference>
<evidence type="ECO:0000259" key="6">
    <source>
        <dbReference type="PROSITE" id="PS50893"/>
    </source>
</evidence>
<evidence type="ECO:0000313" key="7">
    <source>
        <dbReference type="EMBL" id="MCW6534270.1"/>
    </source>
</evidence>